<evidence type="ECO:0000256" key="2">
    <source>
        <dbReference type="SAM" id="Phobius"/>
    </source>
</evidence>
<dbReference type="EMBL" id="JAAVJD010000362">
    <property type="protein sequence ID" value="NJQ08634.1"/>
    <property type="molecule type" value="Genomic_DNA"/>
</dbReference>
<feature type="region of interest" description="Disordered" evidence="1">
    <location>
        <begin position="1"/>
        <end position="70"/>
    </location>
</feature>
<feature type="compositionally biased region" description="Polar residues" evidence="1">
    <location>
        <begin position="1"/>
        <end position="10"/>
    </location>
</feature>
<comment type="caution">
    <text evidence="3">The sequence shown here is derived from an EMBL/GenBank/DDBJ whole genome shotgun (WGS) entry which is preliminary data.</text>
</comment>
<evidence type="ECO:0000256" key="1">
    <source>
        <dbReference type="SAM" id="MobiDB-lite"/>
    </source>
</evidence>
<protein>
    <submittedName>
        <fullName evidence="3">Uncharacterized protein</fullName>
    </submittedName>
</protein>
<sequence length="163" mass="16964">MQPETGTTGPMTPVGRAPGPRNARAGEAARRREATRTDEDTRCREQTIGGAASLGPARQPRPGHRHPPAGLPCVLAAAAAELRAVRRRWRHPRPTRLLGTALLAALTGAITATAGAAVADLVDGSARIAVWAAGTTALAVAAGAAWPTAERALLRLLRSLRRD</sequence>
<dbReference type="AlphaFoldDB" id="A0A7X6D5M5"/>
<evidence type="ECO:0000313" key="4">
    <source>
        <dbReference type="Proteomes" id="UP000578686"/>
    </source>
</evidence>
<dbReference type="Proteomes" id="UP000578686">
    <property type="component" value="Unassembled WGS sequence"/>
</dbReference>
<feature type="compositionally biased region" description="Basic and acidic residues" evidence="1">
    <location>
        <begin position="27"/>
        <end position="45"/>
    </location>
</feature>
<feature type="transmembrane region" description="Helical" evidence="2">
    <location>
        <begin position="128"/>
        <end position="149"/>
    </location>
</feature>
<organism evidence="3 4">
    <name type="scientific">Streptomyces lonarensis</name>
    <dbReference type="NCBI Taxonomy" id="700599"/>
    <lineage>
        <taxon>Bacteria</taxon>
        <taxon>Bacillati</taxon>
        <taxon>Actinomycetota</taxon>
        <taxon>Actinomycetes</taxon>
        <taxon>Kitasatosporales</taxon>
        <taxon>Streptomycetaceae</taxon>
        <taxon>Streptomyces</taxon>
    </lineage>
</organism>
<evidence type="ECO:0000313" key="3">
    <source>
        <dbReference type="EMBL" id="NJQ08634.1"/>
    </source>
</evidence>
<keyword evidence="2" id="KW-0812">Transmembrane</keyword>
<dbReference type="RefSeq" id="WP_167974657.1">
    <property type="nucleotide sequence ID" value="NZ_BHZG01000375.1"/>
</dbReference>
<reference evidence="3 4" key="1">
    <citation type="submission" date="2020-03" db="EMBL/GenBank/DDBJ databases">
        <title>Draft genome of Streptomyces sp. ventii, isolated from the Axial Seamount in the Pacific Ocean, and resequencing of the two type strains Streptomyces lonarensis strain NCL 716 and Streptomyces bohaiensis strain 11A07.</title>
        <authorList>
            <person name="Loughran R.M."/>
            <person name="Pfannmuller K.M."/>
            <person name="Wasson B.J."/>
            <person name="Deadmond M.C."/>
            <person name="Paddock B.E."/>
            <person name="Koyack M.J."/>
            <person name="Gallegos D.A."/>
            <person name="Mitchell E.A."/>
            <person name="Ushijima B."/>
            <person name="Saw J.H."/>
            <person name="Mcphail K.L."/>
            <person name="Videau P."/>
        </authorList>
    </citation>
    <scope>NUCLEOTIDE SEQUENCE [LARGE SCALE GENOMIC DNA]</scope>
    <source>
        <strain evidence="3 4">NCL716</strain>
    </source>
</reference>
<keyword evidence="2" id="KW-1133">Transmembrane helix</keyword>
<keyword evidence="2" id="KW-0472">Membrane</keyword>
<proteinExistence type="predicted"/>
<gene>
    <name evidence="3" type="ORF">HCN56_24435</name>
</gene>
<accession>A0A7X6D5M5</accession>
<feature type="transmembrane region" description="Helical" evidence="2">
    <location>
        <begin position="97"/>
        <end position="122"/>
    </location>
</feature>
<keyword evidence="4" id="KW-1185">Reference proteome</keyword>
<feature type="compositionally biased region" description="Low complexity" evidence="1">
    <location>
        <begin position="15"/>
        <end position="26"/>
    </location>
</feature>
<name>A0A7X6D5M5_9ACTN</name>